<comment type="caution">
    <text evidence="4">The sequence shown here is derived from an EMBL/GenBank/DDBJ whole genome shotgun (WGS) entry which is preliminary data.</text>
</comment>
<protein>
    <recommendedName>
        <fullName evidence="6">Phage tail protein</fullName>
    </recommendedName>
</protein>
<dbReference type="Pfam" id="PF17482">
    <property type="entry name" value="Phage_sheath_1C"/>
    <property type="match status" value="1"/>
</dbReference>
<organism evidence="4 5">
    <name type="scientific">Solirubrobacter pauli</name>
    <dbReference type="NCBI Taxonomy" id="166793"/>
    <lineage>
        <taxon>Bacteria</taxon>
        <taxon>Bacillati</taxon>
        <taxon>Actinomycetota</taxon>
        <taxon>Thermoleophilia</taxon>
        <taxon>Solirubrobacterales</taxon>
        <taxon>Solirubrobacteraceae</taxon>
        <taxon>Solirubrobacter</taxon>
    </lineage>
</organism>
<evidence type="ECO:0000313" key="4">
    <source>
        <dbReference type="EMBL" id="RKQ91372.1"/>
    </source>
</evidence>
<proteinExistence type="inferred from homology"/>
<gene>
    <name evidence="4" type="ORF">C8N24_1194</name>
</gene>
<reference evidence="4 5" key="1">
    <citation type="submission" date="2018-10" db="EMBL/GenBank/DDBJ databases">
        <title>Genomic Encyclopedia of Archaeal and Bacterial Type Strains, Phase II (KMG-II): from individual species to whole genera.</title>
        <authorList>
            <person name="Goeker M."/>
        </authorList>
    </citation>
    <scope>NUCLEOTIDE SEQUENCE [LARGE SCALE GENOMIC DNA]</scope>
    <source>
        <strain evidence="4 5">DSM 14954</strain>
    </source>
</reference>
<dbReference type="EMBL" id="RBIL01000001">
    <property type="protein sequence ID" value="RKQ91372.1"/>
    <property type="molecule type" value="Genomic_DNA"/>
</dbReference>
<evidence type="ECO:0000256" key="1">
    <source>
        <dbReference type="ARBA" id="ARBA00008005"/>
    </source>
</evidence>
<dbReference type="OrthoDB" id="9767864at2"/>
<evidence type="ECO:0000313" key="5">
    <source>
        <dbReference type="Proteomes" id="UP000278962"/>
    </source>
</evidence>
<dbReference type="PANTHER" id="PTHR35861">
    <property type="match status" value="1"/>
</dbReference>
<keyword evidence="5" id="KW-1185">Reference proteome</keyword>
<dbReference type="Proteomes" id="UP000278962">
    <property type="component" value="Unassembled WGS sequence"/>
</dbReference>
<name>A0A660L8M7_9ACTN</name>
<dbReference type="InterPro" id="IPR020287">
    <property type="entry name" value="Tail_sheath_C"/>
</dbReference>
<evidence type="ECO:0000259" key="2">
    <source>
        <dbReference type="Pfam" id="PF04984"/>
    </source>
</evidence>
<accession>A0A660L8M7</accession>
<feature type="domain" description="Tail sheath protein C-terminal" evidence="3">
    <location>
        <begin position="403"/>
        <end position="508"/>
    </location>
</feature>
<evidence type="ECO:0000259" key="3">
    <source>
        <dbReference type="Pfam" id="PF17482"/>
    </source>
</evidence>
<dbReference type="RefSeq" id="WP_121248926.1">
    <property type="nucleotide sequence ID" value="NZ_RBIL01000001.1"/>
</dbReference>
<sequence length="520" mass="55508">MPTYLTPGVYVEEVPSANKPIEGVSTSVAAFVGLAPGGPVNTPMRISNWTQFAKIYGDPNEPDNGPFMEGAYLAHSVYGFFQNGGTTCWIVRVGDDGASNGRAAAARAALPAATDASVEAFAAVALNPGKDDVTVEITEEPSAGEGADKTYTVKVAQGSENEEFTGLSTKKGRTNLATKVNAQSKLIKIEETGAALPEAQRVPATGLFKLSSPSIDPGKVEGSHFAGDVARRKGLGGLAAVDEITMVVAPDIVKLLGDDGDDSSFRDLQGKLIAHAEGSGDRMAILDTPPDLLPQEVLEWRLNTAGYDSKFAALYYPWIEVQDPLTNKPMMVPPSGHVAGLWCRTDASRGVHKAPANEVVLGANGLGFQVTHAEQGGLNKVGINCIRAFPGRGIRVWGARTMSSDPEWRYINVRRLFNFVSESIMEGTQWSVFEPNDEKLWIQLRIAAENFLTRVWNDGALFGSTPGQAFYVKCDSETNPPEVIEAGQVICEIGIAPVKPAEFVVFRLSQFSGGEGSSIS</sequence>
<dbReference type="PANTHER" id="PTHR35861:SF1">
    <property type="entry name" value="PHAGE TAIL SHEATH PROTEIN"/>
    <property type="match status" value="1"/>
</dbReference>
<dbReference type="Gene3D" id="3.40.50.11780">
    <property type="match status" value="2"/>
</dbReference>
<comment type="similarity">
    <text evidence="1">Belongs to the myoviridae tail sheath protein family.</text>
</comment>
<dbReference type="AlphaFoldDB" id="A0A660L8M7"/>
<dbReference type="InterPro" id="IPR035089">
    <property type="entry name" value="Phage_sheath_subtilisin"/>
</dbReference>
<evidence type="ECO:0008006" key="6">
    <source>
        <dbReference type="Google" id="ProtNLM"/>
    </source>
</evidence>
<dbReference type="Pfam" id="PF04984">
    <property type="entry name" value="Phage_sheath_1"/>
    <property type="match status" value="1"/>
</dbReference>
<dbReference type="InterPro" id="IPR052042">
    <property type="entry name" value="Tail_sheath_structural"/>
</dbReference>
<feature type="domain" description="Tail sheath protein subtilisin-like" evidence="2">
    <location>
        <begin position="254"/>
        <end position="402"/>
    </location>
</feature>